<dbReference type="GO" id="GO:0050313">
    <property type="term" value="F:sulfur dioxygenase activity"/>
    <property type="evidence" value="ECO:0007669"/>
    <property type="project" value="InterPro"/>
</dbReference>
<dbReference type="Gene3D" id="3.40.250.10">
    <property type="entry name" value="Rhodanese-like domain"/>
    <property type="match status" value="1"/>
</dbReference>
<dbReference type="InterPro" id="IPR051682">
    <property type="entry name" value="Mito_Persulfide_Diox"/>
</dbReference>
<dbReference type="Pfam" id="PF00753">
    <property type="entry name" value="Lactamase_B"/>
    <property type="match status" value="1"/>
</dbReference>
<dbReference type="GO" id="GO:0006749">
    <property type="term" value="P:glutathione metabolic process"/>
    <property type="evidence" value="ECO:0007669"/>
    <property type="project" value="InterPro"/>
</dbReference>
<gene>
    <name evidence="1" type="ORF">RHRU231_850005</name>
</gene>
<dbReference type="GO" id="GO:0070813">
    <property type="term" value="P:hydrogen sulfide metabolic process"/>
    <property type="evidence" value="ECO:0007669"/>
    <property type="project" value="TreeGrafter"/>
</dbReference>
<dbReference type="InterPro" id="IPR001279">
    <property type="entry name" value="Metallo-B-lactamas"/>
</dbReference>
<evidence type="ECO:0000313" key="2">
    <source>
        <dbReference type="Proteomes" id="UP000042997"/>
    </source>
</evidence>
<sequence>MADTVTASELFLELRAGTVPEILDIRSTEDFRAGRIEGPRPVPTRHVPVYRVMEELEEQAAATRSGAVVVCGQGNGSELVAEEFETLGLRTRSLEGGTDAWNRLLVPVEIAGLPGDVRIWQFQRPAKACLSYLVGVPGGRGIVVDPARSTEAYLELARKQDVSIVHVVDTHVHADHVSGGPALAARLDAEYHLPPEDAGGIVPFPNRPLKEGDELDLGSAAVRAMTMHLPGHTPGTTALLVSESVLLVGDTVFVRGLGRPDLTGRAEELARDLFRSVHDRLRPLDPRTTIAPAHWSSNEEINADGLVVTTLEEIFTATLLNEHALERFVEQIVNSLPAAPDTYETIRRVNAGQLAPADDEIDVLDVGRNQCAASTSLKAAH</sequence>
<name>A0A098BTL0_9NOCA</name>
<dbReference type="SMART" id="SM00849">
    <property type="entry name" value="Lactamase_B"/>
    <property type="match status" value="1"/>
</dbReference>
<dbReference type="PANTHER" id="PTHR43084">
    <property type="entry name" value="PERSULFIDE DIOXYGENASE ETHE1"/>
    <property type="match status" value="1"/>
</dbReference>
<dbReference type="AlphaFoldDB" id="A0A098BTL0"/>
<organism evidence="1 2">
    <name type="scientific">Rhodococcus ruber</name>
    <dbReference type="NCBI Taxonomy" id="1830"/>
    <lineage>
        <taxon>Bacteria</taxon>
        <taxon>Bacillati</taxon>
        <taxon>Actinomycetota</taxon>
        <taxon>Actinomycetes</taxon>
        <taxon>Mycobacteriales</taxon>
        <taxon>Nocardiaceae</taxon>
        <taxon>Rhodococcus</taxon>
    </lineage>
</organism>
<dbReference type="InterPro" id="IPR044528">
    <property type="entry name" value="POD-like_MBL-fold"/>
</dbReference>
<dbReference type="InterPro" id="IPR036873">
    <property type="entry name" value="Rhodanese-like_dom_sf"/>
</dbReference>
<dbReference type="GO" id="GO:0016787">
    <property type="term" value="F:hydrolase activity"/>
    <property type="evidence" value="ECO:0007669"/>
    <property type="project" value="UniProtKB-KW"/>
</dbReference>
<dbReference type="eggNOG" id="COG0491">
    <property type="taxonomic scope" value="Bacteria"/>
</dbReference>
<dbReference type="RefSeq" id="WP_017680818.1">
    <property type="nucleotide sequence ID" value="NZ_CP023714.1"/>
</dbReference>
<keyword evidence="1" id="KW-0378">Hydrolase</keyword>
<dbReference type="InterPro" id="IPR036866">
    <property type="entry name" value="RibonucZ/Hydroxyglut_hydro"/>
</dbReference>
<dbReference type="eggNOG" id="COG0607">
    <property type="taxonomic scope" value="Bacteria"/>
</dbReference>
<evidence type="ECO:0000313" key="1">
    <source>
        <dbReference type="EMBL" id="CDZ91545.1"/>
    </source>
</evidence>
<dbReference type="SMART" id="SM00450">
    <property type="entry name" value="RHOD"/>
    <property type="match status" value="1"/>
</dbReference>
<reference evidence="1 2" key="1">
    <citation type="journal article" date="2014" name="Genome Announc.">
        <title>Draft Genome Sequence of Propane- and Butane-Oxidizing Actinobacterium Rhodococcus ruber IEGM 231.</title>
        <authorList>
            <person name="Ivshina I.B."/>
            <person name="Kuyukina M.S."/>
            <person name="Krivoruchko A.V."/>
            <person name="Barbe V."/>
            <person name="Fischer C."/>
        </authorList>
    </citation>
    <scope>NUCLEOTIDE SEQUENCE [LARGE SCALE GENOMIC DNA]</scope>
</reference>
<dbReference type="SUPFAM" id="SSF52821">
    <property type="entry name" value="Rhodanese/Cell cycle control phosphatase"/>
    <property type="match status" value="1"/>
</dbReference>
<dbReference type="Gene3D" id="3.60.15.10">
    <property type="entry name" value="Ribonuclease Z/Hydroxyacylglutathione hydrolase-like"/>
    <property type="match status" value="1"/>
</dbReference>
<dbReference type="InterPro" id="IPR001763">
    <property type="entry name" value="Rhodanese-like_dom"/>
</dbReference>
<dbReference type="CDD" id="cd07724">
    <property type="entry name" value="POD-like_MBL-fold"/>
    <property type="match status" value="1"/>
</dbReference>
<proteinExistence type="predicted"/>
<dbReference type="Proteomes" id="UP000042997">
    <property type="component" value="Unassembled WGS sequence"/>
</dbReference>
<dbReference type="EMBL" id="CCSD01000100">
    <property type="protein sequence ID" value="CDZ91545.1"/>
    <property type="molecule type" value="Genomic_DNA"/>
</dbReference>
<dbReference type="Pfam" id="PF00581">
    <property type="entry name" value="Rhodanese"/>
    <property type="match status" value="1"/>
</dbReference>
<dbReference type="SUPFAM" id="SSF56281">
    <property type="entry name" value="Metallo-hydrolase/oxidoreductase"/>
    <property type="match status" value="1"/>
</dbReference>
<dbReference type="OrthoDB" id="2971563at2"/>
<protein>
    <submittedName>
        <fullName evidence="1">Hydroxyacylglutathione hydrolase</fullName>
    </submittedName>
</protein>
<dbReference type="PROSITE" id="PS50206">
    <property type="entry name" value="RHODANESE_3"/>
    <property type="match status" value="1"/>
</dbReference>
<dbReference type="PANTHER" id="PTHR43084:SF7">
    <property type="entry name" value="BETA-LACTAMASE DOMAIN PROTEIN"/>
    <property type="match status" value="1"/>
</dbReference>
<accession>A0A098BTL0</accession>